<protein>
    <submittedName>
        <fullName evidence="1">Tetratricopeptide repeat protein</fullName>
    </submittedName>
</protein>
<name>A0A1D9GBN1_MOOP1</name>
<dbReference type="InterPro" id="IPR011990">
    <property type="entry name" value="TPR-like_helical_dom_sf"/>
</dbReference>
<dbReference type="SUPFAM" id="SSF48452">
    <property type="entry name" value="TPR-like"/>
    <property type="match status" value="1"/>
</dbReference>
<dbReference type="Proteomes" id="UP000176944">
    <property type="component" value="Chromosome"/>
</dbReference>
<evidence type="ECO:0000313" key="2">
    <source>
        <dbReference type="Proteomes" id="UP000176944"/>
    </source>
</evidence>
<organism evidence="1 2">
    <name type="scientific">Moorena producens (strain JHB)</name>
    <dbReference type="NCBI Taxonomy" id="1454205"/>
    <lineage>
        <taxon>Bacteria</taxon>
        <taxon>Bacillati</taxon>
        <taxon>Cyanobacteriota</taxon>
        <taxon>Cyanophyceae</taxon>
        <taxon>Coleofasciculales</taxon>
        <taxon>Coleofasciculaceae</taxon>
        <taxon>Moorena</taxon>
    </lineage>
</organism>
<dbReference type="Pfam" id="PF13414">
    <property type="entry name" value="TPR_11"/>
    <property type="match status" value="1"/>
</dbReference>
<dbReference type="InterPro" id="IPR019734">
    <property type="entry name" value="TPR_rpt"/>
</dbReference>
<evidence type="ECO:0000313" key="1">
    <source>
        <dbReference type="EMBL" id="AOY85027.2"/>
    </source>
</evidence>
<dbReference type="AlphaFoldDB" id="A0A1D9GBN1"/>
<accession>A0A1D9GBN1</accession>
<dbReference type="Gene3D" id="1.25.40.10">
    <property type="entry name" value="Tetratricopeptide repeat domain"/>
    <property type="match status" value="1"/>
</dbReference>
<proteinExistence type="predicted"/>
<dbReference type="EMBL" id="CP017708">
    <property type="protein sequence ID" value="AOY85027.2"/>
    <property type="molecule type" value="Genomic_DNA"/>
</dbReference>
<sequence>MKVTILEDYQKTLEESLEKLNVSNSGSILFWQIYLLYLFKLAVKSKSDSLIRYVYSKVVCSPNASLLLKEKVLDILLTRDALNQVFSSKLKPSASVILKLEELDKQLKENAERLIQFIDLAHYRDNFPKHPDAWWWYLDSYAEEKAIKSHPWNRFDWLVRVVRVIVWTGNLALLGTLASLFLSSGSGFWGAVTIAFPSILSLLQAQSELTDTGKKGFDQLLKRVKIPQHWHEEAKLISSLLMTGLLLVIWLNLPSISNHYKRKGQQLQDQQNLALAEENYLKAIQLDSDNLDAHYNLAIIYEELQDFANAKKQYIIAAKGGYLDAYNNLAYWYIRENKNGEAVDLLNQGLKFIEKKESNYDQLTEVHKINLQTQKYSLYKNLGWSRFKQKRNEDAIPYLMMAISIAKNPKYHKFIRNPGAAFCIYAQILQNQDKQSSQANKNWQQCHQLIENRLAAGETINSEEYQWLYEAKQQLK</sequence>
<dbReference type="SMART" id="SM00028">
    <property type="entry name" value="TPR"/>
    <property type="match status" value="4"/>
</dbReference>
<reference evidence="2" key="1">
    <citation type="submission" date="2016-10" db="EMBL/GenBank/DDBJ databases">
        <title>Comparative genomics uncovers the prolific and rare metabolic potential of the cyanobacterial genus Moorea.</title>
        <authorList>
            <person name="Leao T."/>
            <person name="Castelao G."/>
            <person name="Korobeynikov A."/>
            <person name="Monroe E.A."/>
            <person name="Podell S."/>
            <person name="Glukhov E."/>
            <person name="Allen E."/>
            <person name="Gerwick W.H."/>
            <person name="Gerwick L."/>
        </authorList>
    </citation>
    <scope>NUCLEOTIDE SEQUENCE [LARGE SCALE GENOMIC DNA]</scope>
    <source>
        <strain evidence="2">JHB</strain>
    </source>
</reference>
<gene>
    <name evidence="1" type="ORF">BJP36_34040</name>
</gene>